<organism evidence="1 2">
    <name type="scientific">Izhakiella australiensis</name>
    <dbReference type="NCBI Taxonomy" id="1926881"/>
    <lineage>
        <taxon>Bacteria</taxon>
        <taxon>Pseudomonadati</taxon>
        <taxon>Pseudomonadota</taxon>
        <taxon>Gammaproteobacteria</taxon>
        <taxon>Enterobacterales</taxon>
        <taxon>Erwiniaceae</taxon>
        <taxon>Izhakiella</taxon>
    </lineage>
</organism>
<comment type="caution">
    <text evidence="1">The sequence shown here is derived from an EMBL/GenBank/DDBJ whole genome shotgun (WGS) entry which is preliminary data.</text>
</comment>
<sequence>MTIIACLHAARSNIEVYEAALKAMDYEDVELLHRVESDLLQLAIDANAITPAIAEATHNSIDELCSAADAVIVTCTTLGVACASGRTYAKPVLRVDATLAKQASRYHGHVLVLCSAPSTLAPTKALFDAWLPAGKCSVELVPGAWEIFNRGDLPGYYQAIANYIQTRPDGALACIVLAQVSMAGAAAWINTTLSVLTAPQITLQAAIDALS</sequence>
<dbReference type="STRING" id="1926881.BTJ39_08210"/>
<reference evidence="1 2" key="1">
    <citation type="submission" date="2016-12" db="EMBL/GenBank/DDBJ databases">
        <title>Izhakiella australiana sp. nov. of genus Izhakiella isolated from Australian desert.</title>
        <authorList>
            <person name="Ji M."/>
        </authorList>
    </citation>
    <scope>NUCLEOTIDE SEQUENCE [LARGE SCALE GENOMIC DNA]</scope>
    <source>
        <strain evidence="1 2">D4N98</strain>
    </source>
</reference>
<proteinExistence type="predicted"/>
<dbReference type="Proteomes" id="UP000190667">
    <property type="component" value="Unassembled WGS sequence"/>
</dbReference>
<protein>
    <recommendedName>
        <fullName evidence="3">Asp/Glu racemase</fullName>
    </recommendedName>
</protein>
<dbReference type="EMBL" id="MRUL01000004">
    <property type="protein sequence ID" value="OON40388.1"/>
    <property type="molecule type" value="Genomic_DNA"/>
</dbReference>
<evidence type="ECO:0000313" key="1">
    <source>
        <dbReference type="EMBL" id="OON40388.1"/>
    </source>
</evidence>
<dbReference type="RefSeq" id="WP_078002198.1">
    <property type="nucleotide sequence ID" value="NZ_MRUL01000004.1"/>
</dbReference>
<evidence type="ECO:0000313" key="2">
    <source>
        <dbReference type="Proteomes" id="UP000190667"/>
    </source>
</evidence>
<dbReference type="AlphaFoldDB" id="A0A1S8YNE4"/>
<evidence type="ECO:0008006" key="3">
    <source>
        <dbReference type="Google" id="ProtNLM"/>
    </source>
</evidence>
<gene>
    <name evidence="1" type="ORF">BTJ39_08210</name>
</gene>
<dbReference type="OrthoDB" id="6497321at2"/>
<keyword evidence="2" id="KW-1185">Reference proteome</keyword>
<name>A0A1S8YNE4_9GAMM</name>
<accession>A0A1S8YNE4</accession>